<dbReference type="EMBL" id="CP038026">
    <property type="protein sequence ID" value="QBQ36218.1"/>
    <property type="molecule type" value="Genomic_DNA"/>
</dbReference>
<reference evidence="2" key="3">
    <citation type="submission" date="2022-12" db="EMBL/GenBank/DDBJ databases">
        <authorList>
            <person name="Sun Q."/>
            <person name="Kim S."/>
        </authorList>
    </citation>
    <scope>NUCLEOTIDE SEQUENCE</scope>
    <source>
        <strain evidence="2">KCTC 12344</strain>
    </source>
</reference>
<accession>A0A4V1ATM8</accession>
<dbReference type="Proteomes" id="UP000294359">
    <property type="component" value="Chromosome"/>
</dbReference>
<evidence type="ECO:0008006" key="6">
    <source>
        <dbReference type="Google" id="ProtNLM"/>
    </source>
</evidence>
<dbReference type="EMBL" id="BMWW01000001">
    <property type="protein sequence ID" value="GGY76860.1"/>
    <property type="molecule type" value="Genomic_DNA"/>
</dbReference>
<dbReference type="AlphaFoldDB" id="A0A4V1ATM8"/>
<evidence type="ECO:0000313" key="4">
    <source>
        <dbReference type="Proteomes" id="UP000294359"/>
    </source>
</evidence>
<proteinExistence type="predicted"/>
<evidence type="ECO:0000313" key="2">
    <source>
        <dbReference type="EMBL" id="GGY76860.1"/>
    </source>
</evidence>
<protein>
    <recommendedName>
        <fullName evidence="6">PEGA domain-containing protein</fullName>
    </recommendedName>
</protein>
<evidence type="ECO:0000313" key="5">
    <source>
        <dbReference type="Proteomes" id="UP000619512"/>
    </source>
</evidence>
<feature type="chain" id="PRO_5044609868" description="PEGA domain-containing protein" evidence="1">
    <location>
        <begin position="23"/>
        <end position="109"/>
    </location>
</feature>
<reference evidence="3 4" key="2">
    <citation type="submission" date="2019-03" db="EMBL/GenBank/DDBJ databases">
        <title>Draft Genome Sequences of Six Type Strains of the Genus Massilia.</title>
        <authorList>
            <person name="Miess H."/>
            <person name="Frediansyhah A."/>
            <person name="Gross H."/>
        </authorList>
    </citation>
    <scope>NUCLEOTIDE SEQUENCE [LARGE SCALE GENOMIC DNA]</scope>
    <source>
        <strain evidence="3 4">DSM 17505</strain>
    </source>
</reference>
<gene>
    <name evidence="3" type="ORF">E1742_08670</name>
    <name evidence="2" type="ORF">GCM10007388_07030</name>
</gene>
<sequence>MTIILKNTLMAAALAALVSACALPTTEVRTGAARPALAVQGAPAGAALYLDGILIGDAGKYNGVAQKLLIEEGVHRVEVKQGQTVLLAQQIFASAGETSTVTVQSEQKQ</sequence>
<dbReference type="PROSITE" id="PS51257">
    <property type="entry name" value="PROKAR_LIPOPROTEIN"/>
    <property type="match status" value="1"/>
</dbReference>
<reference evidence="2" key="1">
    <citation type="journal article" date="2014" name="Int. J. Syst. Evol. Microbiol.">
        <title>Complete genome sequence of Corynebacterium casei LMG S-19264T (=DSM 44701T), isolated from a smear-ripened cheese.</title>
        <authorList>
            <consortium name="US DOE Joint Genome Institute (JGI-PGF)"/>
            <person name="Walter F."/>
            <person name="Albersmeier A."/>
            <person name="Kalinowski J."/>
            <person name="Ruckert C."/>
        </authorList>
    </citation>
    <scope>NUCLEOTIDE SEQUENCE</scope>
    <source>
        <strain evidence="2">KCTC 12344</strain>
    </source>
</reference>
<dbReference type="Proteomes" id="UP000619512">
    <property type="component" value="Unassembled WGS sequence"/>
</dbReference>
<keyword evidence="1" id="KW-0732">Signal</keyword>
<dbReference type="RefSeq" id="WP_134384503.1">
    <property type="nucleotide sequence ID" value="NZ_BMWW01000001.1"/>
</dbReference>
<evidence type="ECO:0000256" key="1">
    <source>
        <dbReference type="SAM" id="SignalP"/>
    </source>
</evidence>
<dbReference type="OrthoDB" id="9132178at2"/>
<organism evidence="2 5">
    <name type="scientific">Pseudoduganella plicata</name>
    <dbReference type="NCBI Taxonomy" id="321984"/>
    <lineage>
        <taxon>Bacteria</taxon>
        <taxon>Pseudomonadati</taxon>
        <taxon>Pseudomonadota</taxon>
        <taxon>Betaproteobacteria</taxon>
        <taxon>Burkholderiales</taxon>
        <taxon>Oxalobacteraceae</taxon>
        <taxon>Telluria group</taxon>
        <taxon>Pseudoduganella</taxon>
    </lineage>
</organism>
<name>A0A4V1ATM8_9BURK</name>
<keyword evidence="4" id="KW-1185">Reference proteome</keyword>
<evidence type="ECO:0000313" key="3">
    <source>
        <dbReference type="EMBL" id="QBQ36218.1"/>
    </source>
</evidence>
<feature type="signal peptide" evidence="1">
    <location>
        <begin position="1"/>
        <end position="22"/>
    </location>
</feature>